<dbReference type="SUPFAM" id="SSF48371">
    <property type="entry name" value="ARM repeat"/>
    <property type="match status" value="1"/>
</dbReference>
<evidence type="ECO:0000313" key="1">
    <source>
        <dbReference type="EMBL" id="KAK2565816.1"/>
    </source>
</evidence>
<keyword evidence="2" id="KW-1185">Reference proteome</keyword>
<dbReference type="InterPro" id="IPR052133">
    <property type="entry name" value="Immune_Signaling-Apoptosis_Reg"/>
</dbReference>
<reference evidence="1" key="2">
    <citation type="journal article" date="2023" name="Science">
        <title>Genomic signatures of disease resistance in endangered staghorn corals.</title>
        <authorList>
            <person name="Vollmer S.V."/>
            <person name="Selwyn J.D."/>
            <person name="Despard B.A."/>
            <person name="Roesel C.L."/>
        </authorList>
    </citation>
    <scope>NUCLEOTIDE SEQUENCE</scope>
    <source>
        <strain evidence="1">K2</strain>
    </source>
</reference>
<dbReference type="PANTHER" id="PTHR12044">
    <property type="entry name" value="BCL2 INTERACTING MEDIATOR OF CELL DEATH"/>
    <property type="match status" value="1"/>
</dbReference>
<dbReference type="Proteomes" id="UP001249851">
    <property type="component" value="Unassembled WGS sequence"/>
</dbReference>
<accession>A0AAD9V926</accession>
<dbReference type="Gene3D" id="1.25.10.10">
    <property type="entry name" value="Leucine-rich Repeat Variant"/>
    <property type="match status" value="1"/>
</dbReference>
<reference evidence="1" key="1">
    <citation type="journal article" date="2023" name="G3 (Bethesda)">
        <title>Whole genome assembly and annotation of the endangered Caribbean coral Acropora cervicornis.</title>
        <authorList>
            <person name="Selwyn J.D."/>
            <person name="Vollmer S.V."/>
        </authorList>
    </citation>
    <scope>NUCLEOTIDE SEQUENCE</scope>
    <source>
        <strain evidence="1">K2</strain>
    </source>
</reference>
<feature type="non-terminal residue" evidence="1">
    <location>
        <position position="1"/>
    </location>
</feature>
<comment type="caution">
    <text evidence="1">The sequence shown here is derived from an EMBL/GenBank/DDBJ whole genome shotgun (WGS) entry which is preliminary data.</text>
</comment>
<dbReference type="AlphaFoldDB" id="A0AAD9V926"/>
<dbReference type="InterPro" id="IPR016024">
    <property type="entry name" value="ARM-type_fold"/>
</dbReference>
<name>A0AAD9V926_ACRCE</name>
<dbReference type="EMBL" id="JARQWQ010000018">
    <property type="protein sequence ID" value="KAK2565816.1"/>
    <property type="molecule type" value="Genomic_DNA"/>
</dbReference>
<protein>
    <submittedName>
        <fullName evidence="1">Meiosis inhibitor protein 1</fullName>
    </submittedName>
</protein>
<dbReference type="InterPro" id="IPR011989">
    <property type="entry name" value="ARM-like"/>
</dbReference>
<gene>
    <name evidence="1" type="ORF">P5673_010093</name>
</gene>
<proteinExistence type="predicted"/>
<dbReference type="PANTHER" id="PTHR12044:SF14">
    <property type="entry name" value="MEIOTIC DOUBLE-STRANDED BREAK FORMATION PROTEIN 1"/>
    <property type="match status" value="1"/>
</dbReference>
<dbReference type="GO" id="GO:0007127">
    <property type="term" value="P:meiosis I"/>
    <property type="evidence" value="ECO:0007669"/>
    <property type="project" value="TreeGrafter"/>
</dbReference>
<evidence type="ECO:0000313" key="2">
    <source>
        <dbReference type="Proteomes" id="UP001249851"/>
    </source>
</evidence>
<organism evidence="1 2">
    <name type="scientific">Acropora cervicornis</name>
    <name type="common">Staghorn coral</name>
    <dbReference type="NCBI Taxonomy" id="6130"/>
    <lineage>
        <taxon>Eukaryota</taxon>
        <taxon>Metazoa</taxon>
        <taxon>Cnidaria</taxon>
        <taxon>Anthozoa</taxon>
        <taxon>Hexacorallia</taxon>
        <taxon>Scleractinia</taxon>
        <taxon>Astrocoeniina</taxon>
        <taxon>Acroporidae</taxon>
        <taxon>Acropora</taxon>
    </lineage>
</organism>
<sequence length="1273" mass="142760">MEISENSLSFFTTNHSNHSSQWRMNGVNISIVCVACLVELLENADVFNLRKRKVLGELIALLVNNQNLLELLSQNTNITSHLCKILMNLLSTENELLMNTAIEALDILIVKVRSEILVDEMVGNLQGKILQLNNFKKSYAFVLTLGRFLNSIPALSLRVAKDSQSLVEYLLENILYPEDDIKTAFLFVLLEICSNEDAFNALKSQTQEEICRKTCAVVACSLAVNVQTNSLGILRLLSQKSDVLGTAMKKSNKGTPAILESLKKLMLSSTEAIQIGAIQCVTRILRNDPEDNTYTKAILMSGIGELLLGDLESSNDLVLGSVFCSLDHMVGAHTFYTDGFSVYGIESIIIGISKAIKLKNSEIVRQGLRVLSLVLSTQPRCVHLFSNEEISKKCASVLLETFKATDHRILIQAACAVEYFLGIHLHPLSMEFEVVVPLVTAIISQLQKFTKPRMLFRNISTGSVESFLCAILRTIKKTFHFIEEFRVKEPSYDVLLTRNHRSIATANESLDHLLQSLWKSVDQLCVPAVIYNSKSVENPAVFAIFFQILHISLSPKNSYAERFVHKLASGCFVRFSLEIKEKFHRIAKNIELTEAIANFLAELCIVCNNAADRIQLKDLLKTENISSIHSKSVAINLLAQNSVSRDTGEINDGTLFNIQCCCIELFYVSFAHGDEIVHVEELVMCLHKFLIQHPDLSVFHHISLKHLLFLCLTVLNKLRSMPLSSSISQSANDCQKILEDSFMKFTPDEFDGLYFHGVMFVSWIISSQSLSGKFGRQVLISFIQKAEEERDSCTFDAFREVLKSSQPSLIPLISLVDCREENVVSFVVKVLEALITEVSALESDSDRSSNEDMPKPISLANLVTNIFQKLFLGNKVKPLPDHSIAAMLKIMTTLQVNIPAAFEIKLLYQVVNILTSANICPRFTTPAINYLNVALAWGFYRENYQVSSVLLANEALCMFIQRILDTMQVKDAQNPTCPCHLKAGVLVLMSSLAIMQSNVSNDCREPFKVSKQCMVTFTNERESILGLTSLIFWDVYFRTTELTSCKPILELHEMVHGKNQCVKLSDVDLNVLHVYLQNSLVHDSEIVRQCAVKCLGSFLLYVPDDSFHASSPWNKVVLECSLSVLSDNVMTSSLVLFCSLLLKHAPEKHISTQTLSNTVQSILIKIPDIRCSEKALSWNCVHLLAQVLSLEHYSMLQVQWGLISTWLHAFKDSVSANRTQNNGSKEGFAFYTLDRLIIAKDLLKSKNGEDLRVLDKAILQIRNKVDEEIEQAT</sequence>